<dbReference type="AlphaFoldDB" id="A0A2G8JRS5"/>
<dbReference type="Proteomes" id="UP000230750">
    <property type="component" value="Unassembled WGS sequence"/>
</dbReference>
<gene>
    <name evidence="1" type="ORF">BSL78_24695</name>
</gene>
<protein>
    <submittedName>
        <fullName evidence="1">Uncharacterized protein</fullName>
    </submittedName>
</protein>
<name>A0A2G8JRS5_STIJA</name>
<keyword evidence="2" id="KW-1185">Reference proteome</keyword>
<organism evidence="1 2">
    <name type="scientific">Stichopus japonicus</name>
    <name type="common">Sea cucumber</name>
    <dbReference type="NCBI Taxonomy" id="307972"/>
    <lineage>
        <taxon>Eukaryota</taxon>
        <taxon>Metazoa</taxon>
        <taxon>Echinodermata</taxon>
        <taxon>Eleutherozoa</taxon>
        <taxon>Echinozoa</taxon>
        <taxon>Holothuroidea</taxon>
        <taxon>Aspidochirotacea</taxon>
        <taxon>Aspidochirotida</taxon>
        <taxon>Stichopodidae</taxon>
        <taxon>Apostichopus</taxon>
    </lineage>
</organism>
<evidence type="ECO:0000313" key="2">
    <source>
        <dbReference type="Proteomes" id="UP000230750"/>
    </source>
</evidence>
<reference evidence="1 2" key="1">
    <citation type="journal article" date="2017" name="PLoS Biol.">
        <title>The sea cucumber genome provides insights into morphological evolution and visceral regeneration.</title>
        <authorList>
            <person name="Zhang X."/>
            <person name="Sun L."/>
            <person name="Yuan J."/>
            <person name="Sun Y."/>
            <person name="Gao Y."/>
            <person name="Zhang L."/>
            <person name="Li S."/>
            <person name="Dai H."/>
            <person name="Hamel J.F."/>
            <person name="Liu C."/>
            <person name="Yu Y."/>
            <person name="Liu S."/>
            <person name="Lin W."/>
            <person name="Guo K."/>
            <person name="Jin S."/>
            <person name="Xu P."/>
            <person name="Storey K.B."/>
            <person name="Huan P."/>
            <person name="Zhang T."/>
            <person name="Zhou Y."/>
            <person name="Zhang J."/>
            <person name="Lin C."/>
            <person name="Li X."/>
            <person name="Xing L."/>
            <person name="Huo D."/>
            <person name="Sun M."/>
            <person name="Wang L."/>
            <person name="Mercier A."/>
            <person name="Li F."/>
            <person name="Yang H."/>
            <person name="Xiang J."/>
        </authorList>
    </citation>
    <scope>NUCLEOTIDE SEQUENCE [LARGE SCALE GENOMIC DNA]</scope>
    <source>
        <strain evidence="1">Shaxun</strain>
        <tissue evidence="1">Muscle</tissue>
    </source>
</reference>
<dbReference type="OrthoDB" id="2126785at2759"/>
<accession>A0A2G8JRS5</accession>
<evidence type="ECO:0000313" key="1">
    <source>
        <dbReference type="EMBL" id="PIK38471.1"/>
    </source>
</evidence>
<sequence>MPLGLDTITVLIQCLKIWMNGDNGDQELEFRDIFDAVINLYRMFESIKVGGNSNVQLRNTCRLRLNEMKRVYGNDLPNASARIDYSDLYTQWSYMYVYMLRHIHLVSYALDDTVGNGILTDPEARHSPTVCMIGGGPGTDVLGLSVHLRKYGHKAPLRSGVYVLDKYTKWQIGWELLHMFLPKRYQDGIPQVSYRGFDFKNNELSVEQQQILKKANIVTMIKSLSPVAAWLKERPKLYKFVIGPTGRPTSTVYEWHSVFSILKHMKKGAFLLYIDNRTGPQRRILMDAVDCFNFDKLYDKVLYDQSMPTSIFSPKANQFKREINYNPCTVAGINEVILVRKK</sequence>
<comment type="caution">
    <text evidence="1">The sequence shown here is derived from an EMBL/GenBank/DDBJ whole genome shotgun (WGS) entry which is preliminary data.</text>
</comment>
<proteinExistence type="predicted"/>
<dbReference type="EMBL" id="MRZV01001354">
    <property type="protein sequence ID" value="PIK38471.1"/>
    <property type="molecule type" value="Genomic_DNA"/>
</dbReference>